<dbReference type="AlphaFoldDB" id="A0AA36MUP7"/>
<organism evidence="1 2">
    <name type="scientific">Effrenium voratum</name>
    <dbReference type="NCBI Taxonomy" id="2562239"/>
    <lineage>
        <taxon>Eukaryota</taxon>
        <taxon>Sar</taxon>
        <taxon>Alveolata</taxon>
        <taxon>Dinophyceae</taxon>
        <taxon>Suessiales</taxon>
        <taxon>Symbiodiniaceae</taxon>
        <taxon>Effrenium</taxon>
    </lineage>
</organism>
<protein>
    <submittedName>
        <fullName evidence="1">Uncharacterized protein</fullName>
    </submittedName>
</protein>
<evidence type="ECO:0000313" key="1">
    <source>
        <dbReference type="EMBL" id="CAJ1379623.1"/>
    </source>
</evidence>
<keyword evidence="2" id="KW-1185">Reference proteome</keyword>
<proteinExistence type="predicted"/>
<gene>
    <name evidence="1" type="ORF">EVOR1521_LOCUS7809</name>
</gene>
<dbReference type="EMBL" id="CAUJNA010000646">
    <property type="protein sequence ID" value="CAJ1379623.1"/>
    <property type="molecule type" value="Genomic_DNA"/>
</dbReference>
<sequence length="342" mass="39619">MVYVFYVGTWTGERPKNGLQYFAQSGLVIRRTGNTVLMRFSDGEEKWTKNWSQVEPPLPGGFRQSRKIRHANLSSTEPTHHTGHQLEGEVFYTGTVVNKWSGASYFGQPAKVESFMKDSAAIRIRFSDDSLRTTCNVSRRPPKLWESNFRIGDELYYSGSWHEYFGKRAKITALLPETPRGVRIEFRDGTARNTTIQRLQEAKPLRTETFQPPERVKLKQLVNGLAMGMAQMRISADDFMHRIALRDIFYTQDSIKRFFQDGRPLEKMEAELRYGVKDVTDIPCITVVPHMGRMFSVDNRRLWVFKKVFPASQKVPVQIGDQDTRFWNKLTTQNHGAEIRIR</sequence>
<name>A0AA36MUP7_9DINO</name>
<comment type="caution">
    <text evidence="1">The sequence shown here is derived from an EMBL/GenBank/DDBJ whole genome shotgun (WGS) entry which is preliminary data.</text>
</comment>
<dbReference type="Proteomes" id="UP001178507">
    <property type="component" value="Unassembled WGS sequence"/>
</dbReference>
<evidence type="ECO:0000313" key="2">
    <source>
        <dbReference type="Proteomes" id="UP001178507"/>
    </source>
</evidence>
<accession>A0AA36MUP7</accession>
<reference evidence="1" key="1">
    <citation type="submission" date="2023-08" db="EMBL/GenBank/DDBJ databases">
        <authorList>
            <person name="Chen Y."/>
            <person name="Shah S."/>
            <person name="Dougan E. K."/>
            <person name="Thang M."/>
            <person name="Chan C."/>
        </authorList>
    </citation>
    <scope>NUCLEOTIDE SEQUENCE</scope>
</reference>